<evidence type="ECO:0000256" key="2">
    <source>
        <dbReference type="SAM" id="SignalP"/>
    </source>
</evidence>
<organism evidence="3">
    <name type="scientific">Neisseria gonorrhoeae</name>
    <dbReference type="NCBI Taxonomy" id="485"/>
    <lineage>
        <taxon>Bacteria</taxon>
        <taxon>Pseudomonadati</taxon>
        <taxon>Pseudomonadota</taxon>
        <taxon>Betaproteobacteria</taxon>
        <taxon>Neisseriales</taxon>
        <taxon>Neisseriaceae</taxon>
        <taxon>Neisseria</taxon>
    </lineage>
</organism>
<gene>
    <name evidence="3" type="ORF">WHOF_00560</name>
</gene>
<sequence>MKQSVHNKTILSVLISSMSVTAFSAPHPPPAINAISVNRTDSGELIGFEFNNADNTVTGNADITVKPADPSQHSRPKGLIIRSDRNEPNKNQEVRLNNIAD</sequence>
<evidence type="ECO:0000256" key="1">
    <source>
        <dbReference type="SAM" id="MobiDB-lite"/>
    </source>
</evidence>
<protein>
    <submittedName>
        <fullName evidence="3">Integral membrane protein</fullName>
    </submittedName>
</protein>
<keyword evidence="2" id="KW-0732">Signal</keyword>
<feature type="compositionally biased region" description="Basic and acidic residues" evidence="1">
    <location>
        <begin position="82"/>
        <end position="93"/>
    </location>
</feature>
<dbReference type="Proteomes" id="UP000239837">
    <property type="component" value="Chromosome"/>
</dbReference>
<name>A0AB74EF96_NEIGO</name>
<proteinExistence type="predicted"/>
<feature type="chain" id="PRO_5044507008" evidence="2">
    <location>
        <begin position="25"/>
        <end position="101"/>
    </location>
</feature>
<accession>A0AB74EF96</accession>
<dbReference type="RefSeq" id="WP_115176813.1">
    <property type="nucleotide sequence ID" value="NZ_CP043816.1"/>
</dbReference>
<dbReference type="EMBL" id="LT591897">
    <property type="protein sequence ID" value="SBQ19284.1"/>
    <property type="molecule type" value="Genomic_DNA"/>
</dbReference>
<evidence type="ECO:0000313" key="3">
    <source>
        <dbReference type="EMBL" id="SBQ19284.1"/>
    </source>
</evidence>
<feature type="signal peptide" evidence="2">
    <location>
        <begin position="1"/>
        <end position="24"/>
    </location>
</feature>
<dbReference type="AlphaFoldDB" id="A0AB74EF96"/>
<feature type="region of interest" description="Disordered" evidence="1">
    <location>
        <begin position="64"/>
        <end position="101"/>
    </location>
</feature>
<reference evidence="3" key="1">
    <citation type="submission" date="2016-06" db="EMBL/GenBank/DDBJ databases">
        <authorList>
            <consortium name="Pathogen Informatics"/>
        </authorList>
    </citation>
    <scope>NUCLEOTIDE SEQUENCE</scope>
    <source>
        <strain evidence="3">WHO F</strain>
    </source>
</reference>